<gene>
    <name evidence="2" type="ORF">PCOR1329_LOCUS27962</name>
</gene>
<name>A0ABN9SA67_9DINO</name>
<protein>
    <submittedName>
        <fullName evidence="2">Uncharacterized protein</fullName>
    </submittedName>
</protein>
<sequence>MKVEYGTGWEDYLTSAEWEKILQESHDTLSWSIGKKGVGKGKGKDQQRARRTKPNVCWHGSQSYQPAVTEMVETGTIKSLFGAHERVKAAAESSGETTTGRATAGKAWDTAALGELRQTRRDCSDRHESARLSNMIATDTRRLLRKWQTDRQMMSKFEDLGQLRGSNAEPAKTRTSQRPAPRHFADVLEGVYSCSELPHELGDASLLGQIPDFGAIELRRALWQLSGGRCADKHGVVWEIIAKSGASLHKVLLGIFNRIQRRLLTGSATARKVDESYLELLARLYSRQSGNVGGQGLSMNGSKTQILTTESEASDSDAPLLAHAGEFMVEILRRGATHKYLGRLFSGGRAPTAPRAEWSQVRQLARDKLLRTVDSGSAPLVAQLAAYSMPDRPWADRALRGVAKFRGQQYQFGYQLIEGWAGRGIA</sequence>
<feature type="region of interest" description="Disordered" evidence="1">
    <location>
        <begin position="33"/>
        <end position="54"/>
    </location>
</feature>
<feature type="non-terminal residue" evidence="2">
    <location>
        <position position="426"/>
    </location>
</feature>
<evidence type="ECO:0000313" key="3">
    <source>
        <dbReference type="Proteomes" id="UP001189429"/>
    </source>
</evidence>
<proteinExistence type="predicted"/>
<reference evidence="2" key="1">
    <citation type="submission" date="2023-10" db="EMBL/GenBank/DDBJ databases">
        <authorList>
            <person name="Chen Y."/>
            <person name="Shah S."/>
            <person name="Dougan E. K."/>
            <person name="Thang M."/>
            <person name="Chan C."/>
        </authorList>
    </citation>
    <scope>NUCLEOTIDE SEQUENCE [LARGE SCALE GENOMIC DNA]</scope>
</reference>
<dbReference type="Proteomes" id="UP001189429">
    <property type="component" value="Unassembled WGS sequence"/>
</dbReference>
<organism evidence="2 3">
    <name type="scientific">Prorocentrum cordatum</name>
    <dbReference type="NCBI Taxonomy" id="2364126"/>
    <lineage>
        <taxon>Eukaryota</taxon>
        <taxon>Sar</taxon>
        <taxon>Alveolata</taxon>
        <taxon>Dinophyceae</taxon>
        <taxon>Prorocentrales</taxon>
        <taxon>Prorocentraceae</taxon>
        <taxon>Prorocentrum</taxon>
    </lineage>
</organism>
<accession>A0ABN9SA67</accession>
<evidence type="ECO:0000313" key="2">
    <source>
        <dbReference type="EMBL" id="CAK0828827.1"/>
    </source>
</evidence>
<comment type="caution">
    <text evidence="2">The sequence shown here is derived from an EMBL/GenBank/DDBJ whole genome shotgun (WGS) entry which is preliminary data.</text>
</comment>
<dbReference type="EMBL" id="CAUYUJ010010224">
    <property type="protein sequence ID" value="CAK0828827.1"/>
    <property type="molecule type" value="Genomic_DNA"/>
</dbReference>
<keyword evidence="3" id="KW-1185">Reference proteome</keyword>
<evidence type="ECO:0000256" key="1">
    <source>
        <dbReference type="SAM" id="MobiDB-lite"/>
    </source>
</evidence>